<keyword evidence="5" id="KW-1133">Transmembrane helix</keyword>
<feature type="domain" description="HAMP" evidence="7">
    <location>
        <begin position="207"/>
        <end position="259"/>
    </location>
</feature>
<proteinExistence type="inferred from homology"/>
<dbReference type="Proteomes" id="UP000199470">
    <property type="component" value="Unassembled WGS sequence"/>
</dbReference>
<keyword evidence="5" id="KW-0812">Transmembrane</keyword>
<dbReference type="GO" id="GO:0006935">
    <property type="term" value="P:chemotaxis"/>
    <property type="evidence" value="ECO:0007669"/>
    <property type="project" value="InterPro"/>
</dbReference>
<dbReference type="STRING" id="758825.SAMN02982985_03936"/>
<dbReference type="Pfam" id="PF00015">
    <property type="entry name" value="MCPsignal"/>
    <property type="match status" value="1"/>
</dbReference>
<dbReference type="Gene3D" id="1.10.287.950">
    <property type="entry name" value="Methyl-accepting chemotaxis protein"/>
    <property type="match status" value="1"/>
</dbReference>
<dbReference type="GO" id="GO:0007165">
    <property type="term" value="P:signal transduction"/>
    <property type="evidence" value="ECO:0007669"/>
    <property type="project" value="UniProtKB-KW"/>
</dbReference>
<dbReference type="FunFam" id="1.10.287.950:FF:000001">
    <property type="entry name" value="Methyl-accepting chemotaxis sensory transducer"/>
    <property type="match status" value="1"/>
</dbReference>
<sequence length="532" mass="55066">MTIAKRLYILIITVVIGLAALAGLGMYQMTVVYAGANYANVNTVPSLLLLDEAFAATAQLRTQAWQYMALSDPAKRAEMAKAMDAAHAKTIAAFDKYQKEYLSNAVDKADLDADRKALADYDVLRGKVVALADGGKGDEARDLLLSQQSVLAKLGDALDAHRQFNADLGAQGARDAEATLARAKLLSSAIALAIIAAVAAMGLLLVKRIVGALMQAVGIAEAVAGGDLTCHIEARGSDETAQLMRALKRMTDSLVQIVGQVRSGTDTIATASGQIASGNLDLSSRTEQQASSLEETASSMEELTSTVKQNAANARQASQLAVSASDVALRGGAVVSQVIDTMGSIDASAKKIVDIIGVIDGIAFQTNILALNAAVEAARAGEQGRGFAVVASEVRNLAQRSAAAAKEIKTLISDSVEQVDAGSKLVNQAGATMDEVVASVRRVSAVIGEISMASQEQTSGIEQINQAVTQMDTVTQQNAALVEEAAAAAASLQDQAGLLAQVVSTFRLNLAAVRPALPGQPRGSAAPALIGR</sequence>
<feature type="transmembrane region" description="Helical" evidence="5">
    <location>
        <begin position="185"/>
        <end position="206"/>
    </location>
</feature>
<evidence type="ECO:0000313" key="9">
    <source>
        <dbReference type="Proteomes" id="UP000199470"/>
    </source>
</evidence>
<protein>
    <submittedName>
        <fullName evidence="8">Methyl-accepting chemotaxis protein</fullName>
    </submittedName>
</protein>
<dbReference type="SMART" id="SM00304">
    <property type="entry name" value="HAMP"/>
    <property type="match status" value="1"/>
</dbReference>
<dbReference type="GO" id="GO:0004888">
    <property type="term" value="F:transmembrane signaling receptor activity"/>
    <property type="evidence" value="ECO:0007669"/>
    <property type="project" value="InterPro"/>
</dbReference>
<dbReference type="InterPro" id="IPR004090">
    <property type="entry name" value="Chemotax_Me-accpt_rcpt"/>
</dbReference>
<keyword evidence="5" id="KW-0472">Membrane</keyword>
<keyword evidence="2" id="KW-0488">Methylation</keyword>
<dbReference type="PRINTS" id="PR00260">
    <property type="entry name" value="CHEMTRNSDUCR"/>
</dbReference>
<dbReference type="CDD" id="cd06225">
    <property type="entry name" value="HAMP"/>
    <property type="match status" value="1"/>
</dbReference>
<keyword evidence="4" id="KW-0807">Transducer</keyword>
<evidence type="ECO:0000256" key="1">
    <source>
        <dbReference type="ARBA" id="ARBA00004370"/>
    </source>
</evidence>
<dbReference type="InterPro" id="IPR004089">
    <property type="entry name" value="MCPsignal_dom"/>
</dbReference>
<dbReference type="SMART" id="SM00283">
    <property type="entry name" value="MA"/>
    <property type="match status" value="1"/>
</dbReference>
<keyword evidence="9" id="KW-1185">Reference proteome</keyword>
<evidence type="ECO:0000259" key="6">
    <source>
        <dbReference type="PROSITE" id="PS50111"/>
    </source>
</evidence>
<dbReference type="InterPro" id="IPR003660">
    <property type="entry name" value="HAMP_dom"/>
</dbReference>
<dbReference type="PANTHER" id="PTHR43531:SF14">
    <property type="entry name" value="METHYL-ACCEPTING CHEMOTAXIS PROTEIN I-RELATED"/>
    <property type="match status" value="1"/>
</dbReference>
<dbReference type="InterPro" id="IPR024478">
    <property type="entry name" value="HlyB_4HB_MCP"/>
</dbReference>
<gene>
    <name evidence="8" type="ORF">SAMN02982985_03936</name>
</gene>
<evidence type="ECO:0000256" key="4">
    <source>
        <dbReference type="PROSITE-ProRule" id="PRU00284"/>
    </source>
</evidence>
<dbReference type="Pfam" id="PF12729">
    <property type="entry name" value="4HB_MCP_1"/>
    <property type="match status" value="1"/>
</dbReference>
<evidence type="ECO:0000313" key="8">
    <source>
        <dbReference type="EMBL" id="SFM39739.1"/>
    </source>
</evidence>
<dbReference type="PROSITE" id="PS50111">
    <property type="entry name" value="CHEMOTAXIS_TRANSDUC_2"/>
    <property type="match status" value="1"/>
</dbReference>
<dbReference type="OrthoDB" id="8576332at2"/>
<organism evidence="8 9">
    <name type="scientific">Rugamonas rubra</name>
    <dbReference type="NCBI Taxonomy" id="758825"/>
    <lineage>
        <taxon>Bacteria</taxon>
        <taxon>Pseudomonadati</taxon>
        <taxon>Pseudomonadota</taxon>
        <taxon>Betaproteobacteria</taxon>
        <taxon>Burkholderiales</taxon>
        <taxon>Oxalobacteraceae</taxon>
        <taxon>Telluria group</taxon>
        <taxon>Rugamonas</taxon>
    </lineage>
</organism>
<evidence type="ECO:0000256" key="5">
    <source>
        <dbReference type="SAM" id="Phobius"/>
    </source>
</evidence>
<feature type="domain" description="Methyl-accepting transducer" evidence="6">
    <location>
        <begin position="264"/>
        <end position="493"/>
    </location>
</feature>
<evidence type="ECO:0000256" key="3">
    <source>
        <dbReference type="ARBA" id="ARBA00029447"/>
    </source>
</evidence>
<dbReference type="PROSITE" id="PS50885">
    <property type="entry name" value="HAMP"/>
    <property type="match status" value="1"/>
</dbReference>
<dbReference type="PANTHER" id="PTHR43531">
    <property type="entry name" value="PROTEIN ICFG"/>
    <property type="match status" value="1"/>
</dbReference>
<accession>A0A1I4QI44</accession>
<reference evidence="8 9" key="1">
    <citation type="submission" date="2016-10" db="EMBL/GenBank/DDBJ databases">
        <authorList>
            <person name="de Groot N.N."/>
        </authorList>
    </citation>
    <scope>NUCLEOTIDE SEQUENCE [LARGE SCALE GENOMIC DNA]</scope>
    <source>
        <strain evidence="8 9">ATCC 43154</strain>
    </source>
</reference>
<feature type="transmembrane region" description="Helical" evidence="5">
    <location>
        <begin position="7"/>
        <end position="27"/>
    </location>
</feature>
<comment type="similarity">
    <text evidence="3">Belongs to the methyl-accepting chemotaxis (MCP) protein family.</text>
</comment>
<dbReference type="EMBL" id="FOTW01000019">
    <property type="protein sequence ID" value="SFM39739.1"/>
    <property type="molecule type" value="Genomic_DNA"/>
</dbReference>
<name>A0A1I4QI44_9BURK</name>
<comment type="subcellular location">
    <subcellularLocation>
        <location evidence="1">Membrane</location>
    </subcellularLocation>
</comment>
<dbReference type="RefSeq" id="WP_093389412.1">
    <property type="nucleotide sequence ID" value="NZ_FOTW01000019.1"/>
</dbReference>
<dbReference type="AlphaFoldDB" id="A0A1I4QI44"/>
<evidence type="ECO:0000259" key="7">
    <source>
        <dbReference type="PROSITE" id="PS50885"/>
    </source>
</evidence>
<dbReference type="Pfam" id="PF00672">
    <property type="entry name" value="HAMP"/>
    <property type="match status" value="1"/>
</dbReference>
<evidence type="ECO:0000256" key="2">
    <source>
        <dbReference type="ARBA" id="ARBA00022481"/>
    </source>
</evidence>
<dbReference type="InterPro" id="IPR051310">
    <property type="entry name" value="MCP_chemotaxis"/>
</dbReference>
<dbReference type="SUPFAM" id="SSF58104">
    <property type="entry name" value="Methyl-accepting chemotaxis protein (MCP) signaling domain"/>
    <property type="match status" value="1"/>
</dbReference>
<dbReference type="GO" id="GO:0005886">
    <property type="term" value="C:plasma membrane"/>
    <property type="evidence" value="ECO:0007669"/>
    <property type="project" value="TreeGrafter"/>
</dbReference>
<dbReference type="CDD" id="cd11386">
    <property type="entry name" value="MCP_signal"/>
    <property type="match status" value="1"/>
</dbReference>